<evidence type="ECO:0000256" key="1">
    <source>
        <dbReference type="SAM" id="MobiDB-lite"/>
    </source>
</evidence>
<dbReference type="RefSeq" id="XP_024748353.1">
    <property type="nucleotide sequence ID" value="XM_024897766.1"/>
</dbReference>
<keyword evidence="3" id="KW-1185">Reference proteome</keyword>
<sequence length="168" mass="18472">MANQPGRTGTQRAEAGAGRHTVTAPLQRSEARLQYKHAMMMALRVSVLIMHHSHHPHHSAASHGSRPPSSPRGHWHEKAPDSASEPAWLLLSLCLALILNLSHTPTLKSPSFELAVPHKHAPFDGLWACDWPLAPLEAWLIEEYTTTSSLMTGTRHSVKGSYTDLTTC</sequence>
<accession>A0A2T4B6S2</accession>
<feature type="region of interest" description="Disordered" evidence="1">
    <location>
        <begin position="1"/>
        <end position="28"/>
    </location>
</feature>
<gene>
    <name evidence="2" type="ORF">BBK36DRAFT_165069</name>
</gene>
<feature type="region of interest" description="Disordered" evidence="1">
    <location>
        <begin position="54"/>
        <end position="79"/>
    </location>
</feature>
<name>A0A2T4B6S2_9HYPO</name>
<dbReference type="EMBL" id="KZ680215">
    <property type="protein sequence ID" value="PTB65033.1"/>
    <property type="molecule type" value="Genomic_DNA"/>
</dbReference>
<proteinExistence type="predicted"/>
<organism evidence="2 3">
    <name type="scientific">Trichoderma citrinoviride</name>
    <dbReference type="NCBI Taxonomy" id="58853"/>
    <lineage>
        <taxon>Eukaryota</taxon>
        <taxon>Fungi</taxon>
        <taxon>Dikarya</taxon>
        <taxon>Ascomycota</taxon>
        <taxon>Pezizomycotina</taxon>
        <taxon>Sordariomycetes</taxon>
        <taxon>Hypocreomycetidae</taxon>
        <taxon>Hypocreales</taxon>
        <taxon>Hypocreaceae</taxon>
        <taxon>Trichoderma</taxon>
    </lineage>
</organism>
<dbReference type="GeneID" id="36605884"/>
<reference evidence="3" key="1">
    <citation type="submission" date="2016-07" db="EMBL/GenBank/DDBJ databases">
        <title>Multiple horizontal gene transfer events from other fungi enriched the ability of initially mycotrophic Trichoderma (Ascomycota) to feed on dead plant biomass.</title>
        <authorList>
            <consortium name="DOE Joint Genome Institute"/>
            <person name="Atanasova L."/>
            <person name="Chenthamara K."/>
            <person name="Zhang J."/>
            <person name="Grujic M."/>
            <person name="Henrissat B."/>
            <person name="Kuo A."/>
            <person name="Aerts A."/>
            <person name="Salamov A."/>
            <person name="Lipzen A."/>
            <person name="Labutti K."/>
            <person name="Barry K."/>
            <person name="Miao Y."/>
            <person name="Rahimi M.J."/>
            <person name="Shen Q."/>
            <person name="Grigoriev I.V."/>
            <person name="Kubicek C.P."/>
            <person name="Druzhinina I.S."/>
        </authorList>
    </citation>
    <scope>NUCLEOTIDE SEQUENCE [LARGE SCALE GENOMIC DNA]</scope>
    <source>
        <strain evidence="3">TUCIM 6016</strain>
    </source>
</reference>
<evidence type="ECO:0000313" key="3">
    <source>
        <dbReference type="Proteomes" id="UP000241546"/>
    </source>
</evidence>
<dbReference type="Proteomes" id="UP000241546">
    <property type="component" value="Unassembled WGS sequence"/>
</dbReference>
<feature type="compositionally biased region" description="Polar residues" evidence="1">
    <location>
        <begin position="1"/>
        <end position="11"/>
    </location>
</feature>
<protein>
    <submittedName>
        <fullName evidence="2">Uncharacterized protein</fullName>
    </submittedName>
</protein>
<dbReference type="AlphaFoldDB" id="A0A2T4B6S2"/>
<evidence type="ECO:0000313" key="2">
    <source>
        <dbReference type="EMBL" id="PTB65033.1"/>
    </source>
</evidence>